<keyword evidence="1" id="KW-0677">Repeat</keyword>
<dbReference type="PANTHER" id="PTHR24198">
    <property type="entry name" value="ANKYRIN REPEAT AND PROTEIN KINASE DOMAIN-CONTAINING PROTEIN"/>
    <property type="match status" value="1"/>
</dbReference>
<dbReference type="KEGG" id="rsi:Runsl_4663"/>
<proteinExistence type="predicted"/>
<keyword evidence="6" id="KW-1185">Reference proteome</keyword>
<gene>
    <name evidence="5" type="ordered locus">Runsl_4663</name>
</gene>
<evidence type="ECO:0000256" key="3">
    <source>
        <dbReference type="PROSITE-ProRule" id="PRU00023"/>
    </source>
</evidence>
<feature type="chain" id="PRO_5030777232" evidence="4">
    <location>
        <begin position="24"/>
        <end position="495"/>
    </location>
</feature>
<organism evidence="5 6">
    <name type="scientific">Runella slithyformis (strain ATCC 29530 / DSM 19594 / LMG 11500 / NCIMB 11436 / LSU 4)</name>
    <dbReference type="NCBI Taxonomy" id="761193"/>
    <lineage>
        <taxon>Bacteria</taxon>
        <taxon>Pseudomonadati</taxon>
        <taxon>Bacteroidota</taxon>
        <taxon>Cytophagia</taxon>
        <taxon>Cytophagales</taxon>
        <taxon>Spirosomataceae</taxon>
        <taxon>Runella</taxon>
    </lineage>
</organism>
<dbReference type="Gene3D" id="1.25.40.20">
    <property type="entry name" value="Ankyrin repeat-containing domain"/>
    <property type="match status" value="2"/>
</dbReference>
<keyword evidence="4" id="KW-0732">Signal</keyword>
<dbReference type="PROSITE" id="PS50088">
    <property type="entry name" value="ANK_REPEAT"/>
    <property type="match status" value="4"/>
</dbReference>
<dbReference type="Pfam" id="PF12796">
    <property type="entry name" value="Ank_2"/>
    <property type="match status" value="3"/>
</dbReference>
<evidence type="ECO:0000313" key="5">
    <source>
        <dbReference type="EMBL" id="AEI50982.1"/>
    </source>
</evidence>
<feature type="signal peptide" evidence="4">
    <location>
        <begin position="1"/>
        <end position="23"/>
    </location>
</feature>
<dbReference type="PROSITE" id="PS50297">
    <property type="entry name" value="ANK_REP_REGION"/>
    <property type="match status" value="3"/>
</dbReference>
<dbReference type="Proteomes" id="UP000000493">
    <property type="component" value="Chromosome"/>
</dbReference>
<evidence type="ECO:0000313" key="6">
    <source>
        <dbReference type="Proteomes" id="UP000000493"/>
    </source>
</evidence>
<dbReference type="EMBL" id="CP002859">
    <property type="protein sequence ID" value="AEI50982.1"/>
    <property type="molecule type" value="Genomic_DNA"/>
</dbReference>
<dbReference type="InterPro" id="IPR002110">
    <property type="entry name" value="Ankyrin_rpt"/>
</dbReference>
<dbReference type="AlphaFoldDB" id="A0A7U3ZPH0"/>
<evidence type="ECO:0000256" key="4">
    <source>
        <dbReference type="SAM" id="SignalP"/>
    </source>
</evidence>
<dbReference type="SUPFAM" id="SSF48403">
    <property type="entry name" value="Ankyrin repeat"/>
    <property type="match status" value="2"/>
</dbReference>
<protein>
    <submittedName>
        <fullName evidence="5">Ankyrin</fullName>
    </submittedName>
</protein>
<reference evidence="6" key="1">
    <citation type="submission" date="2011-06" db="EMBL/GenBank/DDBJ databases">
        <title>The complete genome of chromosome of Runella slithyformis DSM 19594.</title>
        <authorList>
            <consortium name="US DOE Joint Genome Institute (JGI-PGF)"/>
            <person name="Lucas S."/>
            <person name="Han J."/>
            <person name="Lapidus A."/>
            <person name="Bruce D."/>
            <person name="Goodwin L."/>
            <person name="Pitluck S."/>
            <person name="Peters L."/>
            <person name="Kyrpides N."/>
            <person name="Mavromatis K."/>
            <person name="Ivanova N."/>
            <person name="Ovchinnikova G."/>
            <person name="Zhang X."/>
            <person name="Misra M."/>
            <person name="Detter J.C."/>
            <person name="Tapia R."/>
            <person name="Han C."/>
            <person name="Land M."/>
            <person name="Hauser L."/>
            <person name="Markowitz V."/>
            <person name="Cheng J.-F."/>
            <person name="Hugenholtz P."/>
            <person name="Woyke T."/>
            <person name="Wu D."/>
            <person name="Tindall B."/>
            <person name="Faehrich R."/>
            <person name="Brambilla E."/>
            <person name="Klenk H.-P."/>
            <person name="Eisen J.A."/>
        </authorList>
    </citation>
    <scope>NUCLEOTIDE SEQUENCE [LARGE SCALE GENOMIC DNA]</scope>
    <source>
        <strain evidence="6">ATCC 29530 / DSM 19594 / LMG 11500 / NCIMB 11436 / LSU 4</strain>
    </source>
</reference>
<name>A0A7U3ZPH0_RUNSL</name>
<feature type="repeat" description="ANK" evidence="3">
    <location>
        <begin position="435"/>
        <end position="468"/>
    </location>
</feature>
<feature type="repeat" description="ANK" evidence="3">
    <location>
        <begin position="331"/>
        <end position="363"/>
    </location>
</feature>
<sequence length="495" mass="54400">MSKMKNKLTLTLLFVLAEASLFAQNIFHSREFWATKPSVEIVKQKMAEGHNILEMGPGGWDGPLLSMMADCDDETIRFIFDQPGIDVNVVTHHSNNYLMWTTQKGNVPVMKLLLEKKSKTDLINSHGQSLLMHAALSGKADPEIYELCLKNGGDIKNDKDEEGRNVMLTAIGGLKDVSFLNYFVSKGLTLKDTDKKGNGLFHYAVPGGNLKTLKELVAMGVSYAPNPAGENAFSFIGRGRGGRLNVEMLLYLKSLGLDPKVQSPNGQTLVHAVARMGADEPVLQFLTENGMNLSHADKEGNTPLMLAATNGTPTYVRFWLDKNNVNAVNKINKSALSNAVAMNSAEVVKLLIEKGAKTDLRDKDGNDLYFTLVSSYRKGRGSLQRAGDIMNLLASSGLTFPKTGKLLHTALEKDDKELLAKLIEWGEDINAKDKDGYTVLHYAGMKAKNLDLLTFLVEKGANPNVKTELDESVLDLIAENEVLGKQKVNLDFLKK</sequence>
<reference evidence="5 6" key="2">
    <citation type="journal article" date="2012" name="Stand. Genomic Sci.">
        <title>Complete genome sequence of the aquatic bacterium Runella slithyformis type strain (LSU 4(T)).</title>
        <authorList>
            <person name="Copeland A."/>
            <person name="Zhang X."/>
            <person name="Misra M."/>
            <person name="Lapidus A."/>
            <person name="Nolan M."/>
            <person name="Lucas S."/>
            <person name="Deshpande S."/>
            <person name="Cheng J.F."/>
            <person name="Tapia R."/>
            <person name="Goodwin L.A."/>
            <person name="Pitluck S."/>
            <person name="Liolios K."/>
            <person name="Pagani I."/>
            <person name="Ivanova N."/>
            <person name="Mikhailova N."/>
            <person name="Pati A."/>
            <person name="Chen A."/>
            <person name="Palaniappan K."/>
            <person name="Land M."/>
            <person name="Hauser L."/>
            <person name="Pan C."/>
            <person name="Jeffries C.D."/>
            <person name="Detter J.C."/>
            <person name="Brambilla E.M."/>
            <person name="Rohde M."/>
            <person name="Djao O.D."/>
            <person name="Goker M."/>
            <person name="Sikorski J."/>
            <person name="Tindall B.J."/>
            <person name="Woyke T."/>
            <person name="Bristow J."/>
            <person name="Eisen J.A."/>
            <person name="Markowitz V."/>
            <person name="Hugenholtz P."/>
            <person name="Kyrpides N.C."/>
            <person name="Klenk H.P."/>
            <person name="Mavromatis K."/>
        </authorList>
    </citation>
    <scope>NUCLEOTIDE SEQUENCE [LARGE SCALE GENOMIC DNA]</scope>
    <source>
        <strain evidence="6">ATCC 29530 / DSM 19594 / LMG 11500 / NCIMB 11436 / LSU 4</strain>
    </source>
</reference>
<accession>A0A7U3ZPH0</accession>
<evidence type="ECO:0000256" key="1">
    <source>
        <dbReference type="ARBA" id="ARBA00022737"/>
    </source>
</evidence>
<evidence type="ECO:0000256" key="2">
    <source>
        <dbReference type="ARBA" id="ARBA00023043"/>
    </source>
</evidence>
<dbReference type="InterPro" id="IPR036770">
    <property type="entry name" value="Ankyrin_rpt-contain_sf"/>
</dbReference>
<keyword evidence="2 3" id="KW-0040">ANK repeat</keyword>
<feature type="repeat" description="ANK" evidence="3">
    <location>
        <begin position="265"/>
        <end position="298"/>
    </location>
</feature>
<dbReference type="SMART" id="SM00248">
    <property type="entry name" value="ANK"/>
    <property type="match status" value="8"/>
</dbReference>
<feature type="repeat" description="ANK" evidence="3">
    <location>
        <begin position="407"/>
        <end position="434"/>
    </location>
</feature>
<dbReference type="PANTHER" id="PTHR24198:SF165">
    <property type="entry name" value="ANKYRIN REPEAT-CONTAINING PROTEIN-RELATED"/>
    <property type="match status" value="1"/>
</dbReference>